<reference evidence="1 3" key="2">
    <citation type="journal article" date="2018" name="Plant J.">
        <title>The Physcomitrella patens chromosome-scale assembly reveals moss genome structure and evolution.</title>
        <authorList>
            <person name="Lang D."/>
            <person name="Ullrich K.K."/>
            <person name="Murat F."/>
            <person name="Fuchs J."/>
            <person name="Jenkins J."/>
            <person name="Haas F.B."/>
            <person name="Piednoel M."/>
            <person name="Gundlach H."/>
            <person name="Van Bel M."/>
            <person name="Meyberg R."/>
            <person name="Vives C."/>
            <person name="Morata J."/>
            <person name="Symeonidi A."/>
            <person name="Hiss M."/>
            <person name="Muchero W."/>
            <person name="Kamisugi Y."/>
            <person name="Saleh O."/>
            <person name="Blanc G."/>
            <person name="Decker E.L."/>
            <person name="van Gessel N."/>
            <person name="Grimwood J."/>
            <person name="Hayes R.D."/>
            <person name="Graham S.W."/>
            <person name="Gunter L.E."/>
            <person name="McDaniel S.F."/>
            <person name="Hoernstein S.N.W."/>
            <person name="Larsson A."/>
            <person name="Li F.W."/>
            <person name="Perroud P.F."/>
            <person name="Phillips J."/>
            <person name="Ranjan P."/>
            <person name="Rokshar D.S."/>
            <person name="Rothfels C.J."/>
            <person name="Schneider L."/>
            <person name="Shu S."/>
            <person name="Stevenson D.W."/>
            <person name="Thummler F."/>
            <person name="Tillich M."/>
            <person name="Villarreal Aguilar J.C."/>
            <person name="Widiez T."/>
            <person name="Wong G.K."/>
            <person name="Wymore A."/>
            <person name="Zhang Y."/>
            <person name="Zimmer A.D."/>
            <person name="Quatrano R.S."/>
            <person name="Mayer K.F.X."/>
            <person name="Goodstein D."/>
            <person name="Casacuberta J.M."/>
            <person name="Vandepoele K."/>
            <person name="Reski R."/>
            <person name="Cuming A.C."/>
            <person name="Tuskan G.A."/>
            <person name="Maumus F."/>
            <person name="Salse J."/>
            <person name="Schmutz J."/>
            <person name="Rensing S.A."/>
        </authorList>
    </citation>
    <scope>NUCLEOTIDE SEQUENCE [LARGE SCALE GENOMIC DNA]</scope>
    <source>
        <strain evidence="2 3">cv. Gransden 2004</strain>
    </source>
</reference>
<organism evidence="1">
    <name type="scientific">Physcomitrium patens</name>
    <name type="common">Spreading-leaved earth moss</name>
    <name type="synonym">Physcomitrella patens</name>
    <dbReference type="NCBI Taxonomy" id="3218"/>
    <lineage>
        <taxon>Eukaryota</taxon>
        <taxon>Viridiplantae</taxon>
        <taxon>Streptophyta</taxon>
        <taxon>Embryophyta</taxon>
        <taxon>Bryophyta</taxon>
        <taxon>Bryophytina</taxon>
        <taxon>Bryopsida</taxon>
        <taxon>Funariidae</taxon>
        <taxon>Funariales</taxon>
        <taxon>Funariaceae</taxon>
        <taxon>Physcomitrium</taxon>
    </lineage>
</organism>
<accession>A0A2K1J4F6</accession>
<dbReference type="AlphaFoldDB" id="A0A2K1J4F6"/>
<reference evidence="2" key="3">
    <citation type="submission" date="2020-12" db="UniProtKB">
        <authorList>
            <consortium name="EnsemblPlants"/>
        </authorList>
    </citation>
    <scope>IDENTIFICATION</scope>
</reference>
<proteinExistence type="predicted"/>
<sequence length="105" mass="11804">MGYGVSSLRLFTSWEKESLELCLDGAALQISVADEDGSNDSAWDLLRELNLPKIALQFLHGHGFQTFLQTQGLDVLRWRMSCGVVARTPSLSNWSQHKIAHDSDW</sequence>
<gene>
    <name evidence="1" type="ORF">PHYPA_022259</name>
</gene>
<dbReference type="InParanoid" id="A0A2K1J4F6"/>
<protein>
    <submittedName>
        <fullName evidence="1 2">Uncharacterized protein</fullName>
    </submittedName>
</protein>
<dbReference type="Proteomes" id="UP000006727">
    <property type="component" value="Chromosome 17"/>
</dbReference>
<evidence type="ECO:0000313" key="3">
    <source>
        <dbReference type="Proteomes" id="UP000006727"/>
    </source>
</evidence>
<dbReference type="EMBL" id="ABEU02000017">
    <property type="protein sequence ID" value="PNR36408.1"/>
    <property type="molecule type" value="Genomic_DNA"/>
</dbReference>
<dbReference type="EnsemblPlants" id="Pp3c17_18081V3.1">
    <property type="protein sequence ID" value="PAC:32908352.CDS.1"/>
    <property type="gene ID" value="Pp3c17_18081"/>
</dbReference>
<keyword evidence="3" id="KW-1185">Reference proteome</keyword>
<name>A0A2K1J4F6_PHYPA</name>
<dbReference type="Gramene" id="Pp3c17_18081V3.1">
    <property type="protein sequence ID" value="PAC:32908352.CDS.1"/>
    <property type="gene ID" value="Pp3c17_18081"/>
</dbReference>
<evidence type="ECO:0000313" key="2">
    <source>
        <dbReference type="EnsemblPlants" id="PAC:32908352.CDS.1"/>
    </source>
</evidence>
<reference evidence="1 3" key="1">
    <citation type="journal article" date="2008" name="Science">
        <title>The Physcomitrella genome reveals evolutionary insights into the conquest of land by plants.</title>
        <authorList>
            <person name="Rensing S."/>
            <person name="Lang D."/>
            <person name="Zimmer A."/>
            <person name="Terry A."/>
            <person name="Salamov A."/>
            <person name="Shapiro H."/>
            <person name="Nishiyama T."/>
            <person name="Perroud P.-F."/>
            <person name="Lindquist E."/>
            <person name="Kamisugi Y."/>
            <person name="Tanahashi T."/>
            <person name="Sakakibara K."/>
            <person name="Fujita T."/>
            <person name="Oishi K."/>
            <person name="Shin-I T."/>
            <person name="Kuroki Y."/>
            <person name="Toyoda A."/>
            <person name="Suzuki Y."/>
            <person name="Hashimoto A."/>
            <person name="Yamaguchi K."/>
            <person name="Sugano A."/>
            <person name="Kohara Y."/>
            <person name="Fujiyama A."/>
            <person name="Anterola A."/>
            <person name="Aoki S."/>
            <person name="Ashton N."/>
            <person name="Barbazuk W.B."/>
            <person name="Barker E."/>
            <person name="Bennetzen J."/>
            <person name="Bezanilla M."/>
            <person name="Blankenship R."/>
            <person name="Cho S.H."/>
            <person name="Dutcher S."/>
            <person name="Estelle M."/>
            <person name="Fawcett J.A."/>
            <person name="Gundlach H."/>
            <person name="Hanada K."/>
            <person name="Heyl A."/>
            <person name="Hicks K.A."/>
            <person name="Hugh J."/>
            <person name="Lohr M."/>
            <person name="Mayer K."/>
            <person name="Melkozernov A."/>
            <person name="Murata T."/>
            <person name="Nelson D."/>
            <person name="Pils B."/>
            <person name="Prigge M."/>
            <person name="Reiss B."/>
            <person name="Renner T."/>
            <person name="Rombauts S."/>
            <person name="Rushton P."/>
            <person name="Sanderfoot A."/>
            <person name="Schween G."/>
            <person name="Shiu S.-H."/>
            <person name="Stueber K."/>
            <person name="Theodoulou F.L."/>
            <person name="Tu H."/>
            <person name="Van de Peer Y."/>
            <person name="Verrier P.J."/>
            <person name="Waters E."/>
            <person name="Wood A."/>
            <person name="Yang L."/>
            <person name="Cove D."/>
            <person name="Cuming A."/>
            <person name="Hasebe M."/>
            <person name="Lucas S."/>
            <person name="Mishler D.B."/>
            <person name="Reski R."/>
            <person name="Grigoriev I."/>
            <person name="Quatrano R.S."/>
            <person name="Boore J.L."/>
        </authorList>
    </citation>
    <scope>NUCLEOTIDE SEQUENCE [LARGE SCALE GENOMIC DNA]</scope>
    <source>
        <strain evidence="2 3">cv. Gransden 2004</strain>
    </source>
</reference>
<evidence type="ECO:0000313" key="1">
    <source>
        <dbReference type="EMBL" id="PNR36408.1"/>
    </source>
</evidence>